<evidence type="ECO:0000313" key="1">
    <source>
        <dbReference type="EMBL" id="KAI4365279.1"/>
    </source>
</evidence>
<organism evidence="1 2">
    <name type="scientific">Melastoma candidum</name>
    <dbReference type="NCBI Taxonomy" id="119954"/>
    <lineage>
        <taxon>Eukaryota</taxon>
        <taxon>Viridiplantae</taxon>
        <taxon>Streptophyta</taxon>
        <taxon>Embryophyta</taxon>
        <taxon>Tracheophyta</taxon>
        <taxon>Spermatophyta</taxon>
        <taxon>Magnoliopsida</taxon>
        <taxon>eudicotyledons</taxon>
        <taxon>Gunneridae</taxon>
        <taxon>Pentapetalae</taxon>
        <taxon>rosids</taxon>
        <taxon>malvids</taxon>
        <taxon>Myrtales</taxon>
        <taxon>Melastomataceae</taxon>
        <taxon>Melastomatoideae</taxon>
        <taxon>Melastomateae</taxon>
        <taxon>Melastoma</taxon>
    </lineage>
</organism>
<proteinExistence type="predicted"/>
<dbReference type="Proteomes" id="UP001057402">
    <property type="component" value="Chromosome 6"/>
</dbReference>
<sequence length="327" mass="35305">MFPSVHHPTITNSSASSVNLRAGIIILTLLVVVSAVLCLLFRHGHHLTCFLSHRSCIQLSFNFSSDSSSHHLPSTPDITTAPGNAPTKSLVDSLPLFRFSSVTRPSNTTAATTSSSSVKADCAICLSSFASRDALRLLPLCCHAFHSRCIDPWLSSGNKTCPLCRSDVYATSSILLPPASSGPPNGSFRLEIGSVSRRHIDSIPDGRRSYSIGSFDYVVEAETEVAVVDKEDGIDNNWAIDDLNTNSSNANTGTSGGSSRSWLGEYLDTLSGMLSSRTASFRSSRSVFSGSSRRSEEANASTWDIEASRVEEEINEIFRWATGIYNQ</sequence>
<comment type="caution">
    <text evidence="1">The sequence shown here is derived from an EMBL/GenBank/DDBJ whole genome shotgun (WGS) entry which is preliminary data.</text>
</comment>
<keyword evidence="2" id="KW-1185">Reference proteome</keyword>
<evidence type="ECO:0000313" key="2">
    <source>
        <dbReference type="Proteomes" id="UP001057402"/>
    </source>
</evidence>
<dbReference type="EMBL" id="CM042885">
    <property type="protein sequence ID" value="KAI4365279.1"/>
    <property type="molecule type" value="Genomic_DNA"/>
</dbReference>
<protein>
    <submittedName>
        <fullName evidence="1">Uncharacterized protein</fullName>
    </submittedName>
</protein>
<reference evidence="2" key="1">
    <citation type="journal article" date="2023" name="Front. Plant Sci.">
        <title>Chromosomal-level genome assembly of Melastoma candidum provides insights into trichome evolution.</title>
        <authorList>
            <person name="Zhong Y."/>
            <person name="Wu W."/>
            <person name="Sun C."/>
            <person name="Zou P."/>
            <person name="Liu Y."/>
            <person name="Dai S."/>
            <person name="Zhou R."/>
        </authorList>
    </citation>
    <scope>NUCLEOTIDE SEQUENCE [LARGE SCALE GENOMIC DNA]</scope>
</reference>
<accession>A0ACB9QFG7</accession>
<name>A0ACB9QFG7_9MYRT</name>
<gene>
    <name evidence="1" type="ORF">MLD38_021276</name>
</gene>